<evidence type="ECO:0000313" key="1">
    <source>
        <dbReference type="EMBL" id="RNA35320.1"/>
    </source>
</evidence>
<organism evidence="1 2">
    <name type="scientific">Brachionus plicatilis</name>
    <name type="common">Marine rotifer</name>
    <name type="synonym">Brachionus muelleri</name>
    <dbReference type="NCBI Taxonomy" id="10195"/>
    <lineage>
        <taxon>Eukaryota</taxon>
        <taxon>Metazoa</taxon>
        <taxon>Spiralia</taxon>
        <taxon>Gnathifera</taxon>
        <taxon>Rotifera</taxon>
        <taxon>Eurotatoria</taxon>
        <taxon>Monogononta</taxon>
        <taxon>Pseudotrocha</taxon>
        <taxon>Ploima</taxon>
        <taxon>Brachionidae</taxon>
        <taxon>Brachionus</taxon>
    </lineage>
</organism>
<name>A0A3M7SIA5_BRAPC</name>
<dbReference type="EMBL" id="REGN01001342">
    <property type="protein sequence ID" value="RNA35320.1"/>
    <property type="molecule type" value="Genomic_DNA"/>
</dbReference>
<protein>
    <submittedName>
        <fullName evidence="1">Uncharacterized protein</fullName>
    </submittedName>
</protein>
<sequence length="117" mass="14509">MESEPVVIRLKEWKLKTLKQFPNKDKVIEIFLFCLIVLFKENYNWKALINIIIIFLQIMIKYLRHQQYKTNLTTKIKSSSNFTIKRVFETFEKKYIMIKKRWCKKPIRHNFFYLIKN</sequence>
<keyword evidence="2" id="KW-1185">Reference proteome</keyword>
<evidence type="ECO:0000313" key="2">
    <source>
        <dbReference type="Proteomes" id="UP000276133"/>
    </source>
</evidence>
<comment type="caution">
    <text evidence="1">The sequence shown here is derived from an EMBL/GenBank/DDBJ whole genome shotgun (WGS) entry which is preliminary data.</text>
</comment>
<gene>
    <name evidence="1" type="ORF">BpHYR1_038300</name>
</gene>
<dbReference type="AlphaFoldDB" id="A0A3M7SIA5"/>
<dbReference type="Proteomes" id="UP000276133">
    <property type="component" value="Unassembled WGS sequence"/>
</dbReference>
<accession>A0A3M7SIA5</accession>
<proteinExistence type="predicted"/>
<reference evidence="1 2" key="1">
    <citation type="journal article" date="2018" name="Sci. Rep.">
        <title>Genomic signatures of local adaptation to the degree of environmental predictability in rotifers.</title>
        <authorList>
            <person name="Franch-Gras L."/>
            <person name="Hahn C."/>
            <person name="Garcia-Roger E.M."/>
            <person name="Carmona M.J."/>
            <person name="Serra M."/>
            <person name="Gomez A."/>
        </authorList>
    </citation>
    <scope>NUCLEOTIDE SEQUENCE [LARGE SCALE GENOMIC DNA]</scope>
    <source>
        <strain evidence="1">HYR1</strain>
    </source>
</reference>